<dbReference type="PANTHER" id="PTHR11059:SF0">
    <property type="entry name" value="DNA REPAIR PROTEIN RECN"/>
    <property type="match status" value="1"/>
</dbReference>
<dbReference type="Gene3D" id="3.60.21.10">
    <property type="match status" value="1"/>
</dbReference>
<dbReference type="Pfam" id="PF00149">
    <property type="entry name" value="Metallophos"/>
    <property type="match status" value="1"/>
</dbReference>
<organism evidence="10 11">
    <name type="scientific">Bacillus thuringiensis</name>
    <dbReference type="NCBI Taxonomy" id="1428"/>
    <lineage>
        <taxon>Bacteria</taxon>
        <taxon>Bacillati</taxon>
        <taxon>Bacillota</taxon>
        <taxon>Bacilli</taxon>
        <taxon>Bacillales</taxon>
        <taxon>Bacillaceae</taxon>
        <taxon>Bacillus</taxon>
        <taxon>Bacillus cereus group</taxon>
    </lineage>
</organism>
<feature type="coiled-coil region" evidence="8">
    <location>
        <begin position="736"/>
        <end position="763"/>
    </location>
</feature>
<dbReference type="InterPro" id="IPR004843">
    <property type="entry name" value="Calcineurin-like_PHP"/>
</dbReference>
<dbReference type="InterPro" id="IPR029052">
    <property type="entry name" value="Metallo-depent_PP-like"/>
</dbReference>
<dbReference type="InterPro" id="IPR004604">
    <property type="entry name" value="DNA_recomb/repair_RecN"/>
</dbReference>
<dbReference type="AlphaFoldDB" id="A0A9X6Z554"/>
<reference evidence="10 11" key="1">
    <citation type="submission" date="2017-09" db="EMBL/GenBank/DDBJ databases">
        <title>Large-scale bioinformatics analysis of Bacillus genomes uncovers conserved roles of natural products in bacterial physiology.</title>
        <authorList>
            <consortium name="Agbiome Team Llc"/>
            <person name="Bleich R.M."/>
            <person name="Kirk G.J."/>
            <person name="Santa Maria K.C."/>
            <person name="Allen S.E."/>
            <person name="Farag S."/>
            <person name="Shank E.A."/>
            <person name="Bowers A."/>
        </authorList>
    </citation>
    <scope>NUCLEOTIDE SEQUENCE [LARGE SCALE GENOMIC DNA]</scope>
    <source>
        <strain evidence="10 11">AFS015413</strain>
    </source>
</reference>
<evidence type="ECO:0000256" key="2">
    <source>
        <dbReference type="ARBA" id="ARBA00021315"/>
    </source>
</evidence>
<accession>A0A9X6Z554</accession>
<dbReference type="SUPFAM" id="SSF56300">
    <property type="entry name" value="Metallo-dependent phosphatases"/>
    <property type="match status" value="1"/>
</dbReference>
<sequence>MKNVLRFLYFGDMHERPSTPSNRIDSYQQSISEKREEIKGLGIKYKVNAFLQPGDFLNSHTFQNDFLLDVVEKWSMVDTFDLIKQFSLGQLSNEEFQNKLIDAKPIPMIGAIGNHELIGDSLNSYKKTSLRFLEKIGFMQLASKENPIIFEMENGKTVAITATHYHHGMDKKENLSDYIIEEKAGDYHIHIVHGYLTNKDMGNLFPHTLVDEIAHLTKADLTVTGHDHIGFGLTEVDGKYFINPGAIPRMKSDLKEMKRKPKVLLIEIDEVSGLKVKTIYLKSAKKAEEVLDRTKIMQKKEKQGKMEEIKSIVNKANIGKATNITEVIEVISENENVSNVLKDEVIERITSKMKFLMKENVVADSYYITKMVLENFQSHENTTLDFSKGLNLFTGESGQGKSAVIRAFAFIFENFGRNPRRFIKKGANFARVTIYLSTGYVISRIVEKSKSGKNGYEIYNPKDGSVESTNTKGLSLVQEILGFNKLNIDTDNDVPINFMKQGTSWFFVGDGYTSSERAKIVGSIYGTHYADAVIRDLEGDLKKYNKQIETADKERKTIQEGIDSFAHLPQTHVQITELEQLSAEVDALMAKKAKITTLLKEQELIDNKISELNDVIKDLGQVENLYSEIYQIKEMVQKRNEIQKLYRSLTTIIADGKESKHVSEQLMNLPNAQLLLDEIKELAKSKSGQEELLTQSTKLTETKNRLVKEIDVSSEVIEKTNSLVEAESTLSELKELMAKKDTVQSLTNRLSSINEEEKQQKQKIEHVISKNEKLVNDYKILLTEIGKCPVCHGTIDNAVINRITDEYSMEKLVS</sequence>
<dbReference type="EMBL" id="NTUS01000026">
    <property type="protein sequence ID" value="PFB08198.1"/>
    <property type="molecule type" value="Genomic_DNA"/>
</dbReference>
<comment type="similarity">
    <text evidence="1">Belongs to the RecN family.</text>
</comment>
<evidence type="ECO:0000256" key="8">
    <source>
        <dbReference type="SAM" id="Coils"/>
    </source>
</evidence>
<evidence type="ECO:0000256" key="7">
    <source>
        <dbReference type="ARBA" id="ARBA00033408"/>
    </source>
</evidence>
<evidence type="ECO:0000259" key="9">
    <source>
        <dbReference type="Pfam" id="PF00149"/>
    </source>
</evidence>
<feature type="domain" description="Calcineurin-like phosphoesterase" evidence="9">
    <location>
        <begin position="5"/>
        <end position="229"/>
    </location>
</feature>
<name>A0A9X6Z554_BACTU</name>
<evidence type="ECO:0000256" key="3">
    <source>
        <dbReference type="ARBA" id="ARBA00022741"/>
    </source>
</evidence>
<keyword evidence="3" id="KW-0547">Nucleotide-binding</keyword>
<feature type="coiled-coil region" evidence="8">
    <location>
        <begin position="534"/>
        <end position="598"/>
    </location>
</feature>
<evidence type="ECO:0000256" key="6">
    <source>
        <dbReference type="ARBA" id="ARBA00023204"/>
    </source>
</evidence>
<protein>
    <recommendedName>
        <fullName evidence="2">DNA repair protein RecN</fullName>
    </recommendedName>
    <alternativeName>
        <fullName evidence="7">Recombination protein N</fullName>
    </alternativeName>
</protein>
<gene>
    <name evidence="10" type="ORF">CN398_10825</name>
</gene>
<keyword evidence="4" id="KW-0227">DNA damage</keyword>
<dbReference type="Gene3D" id="3.40.50.300">
    <property type="entry name" value="P-loop containing nucleotide triphosphate hydrolases"/>
    <property type="match status" value="1"/>
</dbReference>
<evidence type="ECO:0000256" key="4">
    <source>
        <dbReference type="ARBA" id="ARBA00022763"/>
    </source>
</evidence>
<dbReference type="GO" id="GO:0016787">
    <property type="term" value="F:hydrolase activity"/>
    <property type="evidence" value="ECO:0007669"/>
    <property type="project" value="InterPro"/>
</dbReference>
<dbReference type="RefSeq" id="WP_098369003.1">
    <property type="nucleotide sequence ID" value="NZ_JARSYC010000030.1"/>
</dbReference>
<dbReference type="PANTHER" id="PTHR11059">
    <property type="entry name" value="DNA REPAIR PROTEIN RECN"/>
    <property type="match status" value="1"/>
</dbReference>
<proteinExistence type="inferred from homology"/>
<dbReference type="SUPFAM" id="SSF52540">
    <property type="entry name" value="P-loop containing nucleoside triphosphate hydrolases"/>
    <property type="match status" value="1"/>
</dbReference>
<evidence type="ECO:0000313" key="11">
    <source>
        <dbReference type="Proteomes" id="UP000220397"/>
    </source>
</evidence>
<keyword evidence="6" id="KW-0234">DNA repair</keyword>
<keyword evidence="8" id="KW-0175">Coiled coil</keyword>
<evidence type="ECO:0000256" key="5">
    <source>
        <dbReference type="ARBA" id="ARBA00022840"/>
    </source>
</evidence>
<evidence type="ECO:0000313" key="10">
    <source>
        <dbReference type="EMBL" id="PFB08198.1"/>
    </source>
</evidence>
<dbReference type="GO" id="GO:0006281">
    <property type="term" value="P:DNA repair"/>
    <property type="evidence" value="ECO:0007669"/>
    <property type="project" value="UniProtKB-KW"/>
</dbReference>
<dbReference type="GO" id="GO:0005524">
    <property type="term" value="F:ATP binding"/>
    <property type="evidence" value="ECO:0007669"/>
    <property type="project" value="UniProtKB-KW"/>
</dbReference>
<dbReference type="Proteomes" id="UP000220397">
    <property type="component" value="Unassembled WGS sequence"/>
</dbReference>
<comment type="caution">
    <text evidence="10">The sequence shown here is derived from an EMBL/GenBank/DDBJ whole genome shotgun (WGS) entry which is preliminary data.</text>
</comment>
<keyword evidence="5" id="KW-0067">ATP-binding</keyword>
<evidence type="ECO:0000256" key="1">
    <source>
        <dbReference type="ARBA" id="ARBA00009441"/>
    </source>
</evidence>
<dbReference type="GO" id="GO:0006310">
    <property type="term" value="P:DNA recombination"/>
    <property type="evidence" value="ECO:0007669"/>
    <property type="project" value="InterPro"/>
</dbReference>
<dbReference type="InterPro" id="IPR027417">
    <property type="entry name" value="P-loop_NTPase"/>
</dbReference>